<feature type="transmembrane region" description="Helical" evidence="6">
    <location>
        <begin position="278"/>
        <end position="296"/>
    </location>
</feature>
<evidence type="ECO:0000256" key="4">
    <source>
        <dbReference type="ARBA" id="ARBA00022989"/>
    </source>
</evidence>
<feature type="transmembrane region" description="Helical" evidence="6">
    <location>
        <begin position="252"/>
        <end position="272"/>
    </location>
</feature>
<dbReference type="PANTHER" id="PTHR32322:SF2">
    <property type="entry name" value="EAMA DOMAIN-CONTAINING PROTEIN"/>
    <property type="match status" value="1"/>
</dbReference>
<evidence type="ECO:0000313" key="9">
    <source>
        <dbReference type="Proteomes" id="UP000199664"/>
    </source>
</evidence>
<evidence type="ECO:0000256" key="5">
    <source>
        <dbReference type="ARBA" id="ARBA00023136"/>
    </source>
</evidence>
<comment type="subcellular location">
    <subcellularLocation>
        <location evidence="1">Membrane</location>
        <topology evidence="1">Multi-pass membrane protein</topology>
    </subcellularLocation>
</comment>
<feature type="transmembrane region" description="Helical" evidence="6">
    <location>
        <begin position="104"/>
        <end position="123"/>
    </location>
</feature>
<evidence type="ECO:0000313" key="8">
    <source>
        <dbReference type="EMBL" id="SEM37082.1"/>
    </source>
</evidence>
<feature type="transmembrane region" description="Helical" evidence="6">
    <location>
        <begin position="220"/>
        <end position="240"/>
    </location>
</feature>
<gene>
    <name evidence="8" type="ORF">SAMN04515666_110167</name>
</gene>
<keyword evidence="9" id="KW-1185">Reference proteome</keyword>
<keyword evidence="4 6" id="KW-1133">Transmembrane helix</keyword>
<name>A0A1H7XT18_9HYPH</name>
<feature type="transmembrane region" description="Helical" evidence="6">
    <location>
        <begin position="7"/>
        <end position="25"/>
    </location>
</feature>
<dbReference type="Pfam" id="PF00892">
    <property type="entry name" value="EamA"/>
    <property type="match status" value="2"/>
</dbReference>
<keyword evidence="3 6" id="KW-0812">Transmembrane</keyword>
<evidence type="ECO:0000256" key="1">
    <source>
        <dbReference type="ARBA" id="ARBA00004141"/>
    </source>
</evidence>
<dbReference type="InterPro" id="IPR000620">
    <property type="entry name" value="EamA_dom"/>
</dbReference>
<feature type="transmembrane region" description="Helical" evidence="6">
    <location>
        <begin position="187"/>
        <end position="208"/>
    </location>
</feature>
<feature type="transmembrane region" description="Helical" evidence="6">
    <location>
        <begin position="130"/>
        <end position="147"/>
    </location>
</feature>
<dbReference type="RefSeq" id="WP_091841167.1">
    <property type="nucleotide sequence ID" value="NZ_FOAN01000010.1"/>
</dbReference>
<dbReference type="Proteomes" id="UP000199664">
    <property type="component" value="Unassembled WGS sequence"/>
</dbReference>
<evidence type="ECO:0000259" key="7">
    <source>
        <dbReference type="Pfam" id="PF00892"/>
    </source>
</evidence>
<dbReference type="AlphaFoldDB" id="A0A1H7XT18"/>
<reference evidence="9" key="1">
    <citation type="submission" date="2016-10" db="EMBL/GenBank/DDBJ databases">
        <authorList>
            <person name="Varghese N."/>
            <person name="Submissions S."/>
        </authorList>
    </citation>
    <scope>NUCLEOTIDE SEQUENCE [LARGE SCALE GENOMIC DNA]</scope>
    <source>
        <strain evidence="9">LMG 26383,CCUG 61248,R- 45681</strain>
    </source>
</reference>
<evidence type="ECO:0000256" key="2">
    <source>
        <dbReference type="ARBA" id="ARBA00007362"/>
    </source>
</evidence>
<evidence type="ECO:0000256" key="3">
    <source>
        <dbReference type="ARBA" id="ARBA00022692"/>
    </source>
</evidence>
<feature type="transmembrane region" description="Helical" evidence="6">
    <location>
        <begin position="45"/>
        <end position="64"/>
    </location>
</feature>
<dbReference type="GO" id="GO:0016020">
    <property type="term" value="C:membrane"/>
    <property type="evidence" value="ECO:0007669"/>
    <property type="project" value="UniProtKB-SubCell"/>
</dbReference>
<proteinExistence type="inferred from homology"/>
<protein>
    <submittedName>
        <fullName evidence="8">EamA-like transporter family protein</fullName>
    </submittedName>
</protein>
<comment type="similarity">
    <text evidence="2">Belongs to the EamA transporter family.</text>
</comment>
<dbReference type="STRING" id="1036779.SAMN04515666_110167"/>
<feature type="transmembrane region" description="Helical" evidence="6">
    <location>
        <begin position="159"/>
        <end position="180"/>
    </location>
</feature>
<accession>A0A1H7XT18</accession>
<organism evidence="8 9">
    <name type="scientific">Bosea lupini</name>
    <dbReference type="NCBI Taxonomy" id="1036779"/>
    <lineage>
        <taxon>Bacteria</taxon>
        <taxon>Pseudomonadati</taxon>
        <taxon>Pseudomonadota</taxon>
        <taxon>Alphaproteobacteria</taxon>
        <taxon>Hyphomicrobiales</taxon>
        <taxon>Boseaceae</taxon>
        <taxon>Bosea</taxon>
    </lineage>
</organism>
<dbReference type="Gene3D" id="1.10.3730.20">
    <property type="match status" value="1"/>
</dbReference>
<evidence type="ECO:0000256" key="6">
    <source>
        <dbReference type="SAM" id="Phobius"/>
    </source>
</evidence>
<dbReference type="InterPro" id="IPR050638">
    <property type="entry name" value="AA-Vitamin_Transporters"/>
</dbReference>
<dbReference type="EMBL" id="FOAN01000010">
    <property type="protein sequence ID" value="SEM37082.1"/>
    <property type="molecule type" value="Genomic_DNA"/>
</dbReference>
<dbReference type="SUPFAM" id="SSF103481">
    <property type="entry name" value="Multidrug resistance efflux transporter EmrE"/>
    <property type="match status" value="2"/>
</dbReference>
<sequence length="300" mass="30896">MSNPASSRLAIGFAFGILSAVIWGVQSVVSRQSVVDGLSAGDVTILRFLAASLVLLPFAIARLKPFPVGKLGWKRALILTAIVGPSYSLILVGGAHFAPALHSSVISPGLIPVATALLAVFVLGDRISPLRVIGLAIIVAGIVVFSFEAMANTPTREGAWIGDLLFVLIALLWSVFGLLARRWGADAVEVTMATCLLSVPLLPLLALVQPVNLLSVPLPAIALQALYQGVLVGAVALFLYTEAVTILGAARAALFLPLVPVVTALSGAIMLGEQASTLEIAGMALAVTGMVVALRAPSSA</sequence>
<feature type="domain" description="EamA" evidence="7">
    <location>
        <begin position="11"/>
        <end position="146"/>
    </location>
</feature>
<keyword evidence="5 6" id="KW-0472">Membrane</keyword>
<dbReference type="OrthoDB" id="7743310at2"/>
<feature type="domain" description="EamA" evidence="7">
    <location>
        <begin position="161"/>
        <end position="293"/>
    </location>
</feature>
<feature type="transmembrane region" description="Helical" evidence="6">
    <location>
        <begin position="76"/>
        <end position="98"/>
    </location>
</feature>
<dbReference type="InterPro" id="IPR037185">
    <property type="entry name" value="EmrE-like"/>
</dbReference>
<dbReference type="PANTHER" id="PTHR32322">
    <property type="entry name" value="INNER MEMBRANE TRANSPORTER"/>
    <property type="match status" value="1"/>
</dbReference>